<dbReference type="Gene3D" id="3.30.230.10">
    <property type="match status" value="1"/>
</dbReference>
<evidence type="ECO:0000313" key="4">
    <source>
        <dbReference type="EMBL" id="KAI0305443.1"/>
    </source>
</evidence>
<dbReference type="Pfam" id="PF00380">
    <property type="entry name" value="Ribosomal_S9"/>
    <property type="match status" value="1"/>
</dbReference>
<organism evidence="4 5">
    <name type="scientific">Multifurca ochricompacta</name>
    <dbReference type="NCBI Taxonomy" id="376703"/>
    <lineage>
        <taxon>Eukaryota</taxon>
        <taxon>Fungi</taxon>
        <taxon>Dikarya</taxon>
        <taxon>Basidiomycota</taxon>
        <taxon>Agaricomycotina</taxon>
        <taxon>Agaricomycetes</taxon>
        <taxon>Russulales</taxon>
        <taxon>Russulaceae</taxon>
        <taxon>Multifurca</taxon>
    </lineage>
</organism>
<dbReference type="Proteomes" id="UP001203297">
    <property type="component" value="Unassembled WGS sequence"/>
</dbReference>
<keyword evidence="3" id="KW-0687">Ribonucleoprotein</keyword>
<evidence type="ECO:0000313" key="5">
    <source>
        <dbReference type="Proteomes" id="UP001203297"/>
    </source>
</evidence>
<proteinExistence type="inferred from homology"/>
<comment type="similarity">
    <text evidence="1">Belongs to the universal ribosomal protein uS9 family.</text>
</comment>
<name>A0AAD4QN43_9AGAM</name>
<comment type="caution">
    <text evidence="4">The sequence shown here is derived from an EMBL/GenBank/DDBJ whole genome shotgun (WGS) entry which is preliminary data.</text>
</comment>
<evidence type="ECO:0000256" key="1">
    <source>
        <dbReference type="ARBA" id="ARBA00005251"/>
    </source>
</evidence>
<protein>
    <submittedName>
        <fullName evidence="4">Ribosomal protein S9/S16-domain-containing protein</fullName>
    </submittedName>
</protein>
<dbReference type="GO" id="GO:0005763">
    <property type="term" value="C:mitochondrial small ribosomal subunit"/>
    <property type="evidence" value="ECO:0007669"/>
    <property type="project" value="TreeGrafter"/>
</dbReference>
<dbReference type="PANTHER" id="PTHR21569:SF1">
    <property type="entry name" value="SMALL RIBOSOMAL SUBUNIT PROTEIN US9M"/>
    <property type="match status" value="1"/>
</dbReference>
<gene>
    <name evidence="4" type="ORF">B0F90DRAFT_1059401</name>
</gene>
<dbReference type="EMBL" id="WTXG01000005">
    <property type="protein sequence ID" value="KAI0305443.1"/>
    <property type="molecule type" value="Genomic_DNA"/>
</dbReference>
<sequence length="355" mass="39584">MFAIRRPLRLKFAINSSRTFATASTPYVPPASLEIVADAPPPQFRSRKKTKPESPSFYTSRASYYDHLYQLETALQRCRRAISTLELLPLPAFARASLPPAQLLWRNRQSMMTMFSGSLTTARYRRMISVLADLEECSRIASAAGHTALAESIQPVLELFERQDKETVLARTVRKQVPMDRYGRSYTVGKRKESAARVWMIPVREPAPVTLSSDVLPSHSPRAQDVDILAPVVDNAFAPSPSASRMPVTTTTILVNNIPLNKYFDSPADRERIVRPLKLAGVLGTFNAFVIVRGGGTTGQAGAIAHGIAQGIVAHVPEVDHILRKAKLIKRDPRMVERKKTGLAKARKRYTWVKR</sequence>
<dbReference type="AlphaFoldDB" id="A0AAD4QN43"/>
<accession>A0AAD4QN43</accession>
<evidence type="ECO:0000256" key="3">
    <source>
        <dbReference type="ARBA" id="ARBA00023274"/>
    </source>
</evidence>
<keyword evidence="2 4" id="KW-0689">Ribosomal protein</keyword>
<dbReference type="InterPro" id="IPR014721">
    <property type="entry name" value="Ribsml_uS5_D2-typ_fold_subgr"/>
</dbReference>
<dbReference type="InterPro" id="IPR020568">
    <property type="entry name" value="Ribosomal_Su5_D2-typ_SF"/>
</dbReference>
<dbReference type="GO" id="GO:0003735">
    <property type="term" value="F:structural constituent of ribosome"/>
    <property type="evidence" value="ECO:0007669"/>
    <property type="project" value="InterPro"/>
</dbReference>
<dbReference type="PANTHER" id="PTHR21569">
    <property type="entry name" value="RIBOSOMAL PROTEIN S9"/>
    <property type="match status" value="1"/>
</dbReference>
<evidence type="ECO:0000256" key="2">
    <source>
        <dbReference type="ARBA" id="ARBA00022980"/>
    </source>
</evidence>
<keyword evidence="5" id="KW-1185">Reference proteome</keyword>
<dbReference type="InterPro" id="IPR000754">
    <property type="entry name" value="Ribosomal_uS9"/>
</dbReference>
<dbReference type="SUPFAM" id="SSF54211">
    <property type="entry name" value="Ribosomal protein S5 domain 2-like"/>
    <property type="match status" value="1"/>
</dbReference>
<reference evidence="4" key="1">
    <citation type="journal article" date="2022" name="New Phytol.">
        <title>Evolutionary transition to the ectomycorrhizal habit in the genomes of a hyperdiverse lineage of mushroom-forming fungi.</title>
        <authorList>
            <person name="Looney B."/>
            <person name="Miyauchi S."/>
            <person name="Morin E."/>
            <person name="Drula E."/>
            <person name="Courty P.E."/>
            <person name="Kohler A."/>
            <person name="Kuo A."/>
            <person name="LaButti K."/>
            <person name="Pangilinan J."/>
            <person name="Lipzen A."/>
            <person name="Riley R."/>
            <person name="Andreopoulos W."/>
            <person name="He G."/>
            <person name="Johnson J."/>
            <person name="Nolan M."/>
            <person name="Tritt A."/>
            <person name="Barry K.W."/>
            <person name="Grigoriev I.V."/>
            <person name="Nagy L.G."/>
            <person name="Hibbett D."/>
            <person name="Henrissat B."/>
            <person name="Matheny P.B."/>
            <person name="Labbe J."/>
            <person name="Martin F.M."/>
        </authorList>
    </citation>
    <scope>NUCLEOTIDE SEQUENCE</scope>
    <source>
        <strain evidence="4">BPL690</strain>
    </source>
</reference>
<dbReference type="GO" id="GO:0006412">
    <property type="term" value="P:translation"/>
    <property type="evidence" value="ECO:0007669"/>
    <property type="project" value="InterPro"/>
</dbReference>
<dbReference type="GO" id="GO:0003723">
    <property type="term" value="F:RNA binding"/>
    <property type="evidence" value="ECO:0007669"/>
    <property type="project" value="TreeGrafter"/>
</dbReference>